<protein>
    <submittedName>
        <fullName evidence="2">Uncharacterized protein</fullName>
    </submittedName>
</protein>
<dbReference type="Proteomes" id="UP001575622">
    <property type="component" value="Unassembled WGS sequence"/>
</dbReference>
<evidence type="ECO:0000313" key="3">
    <source>
        <dbReference type="Proteomes" id="UP001575622"/>
    </source>
</evidence>
<dbReference type="EMBL" id="JBHDLN010000016">
    <property type="protein sequence ID" value="MFB0845738.1"/>
    <property type="molecule type" value="Genomic_DNA"/>
</dbReference>
<reference evidence="2 3" key="1">
    <citation type="submission" date="2024-09" db="EMBL/GenBank/DDBJ databases">
        <authorList>
            <person name="Makale K.P.P."/>
            <person name="Makhzoum A."/>
            <person name="Rantong G."/>
            <person name="Rahube T.O."/>
        </authorList>
    </citation>
    <scope>NUCLEOTIDE SEQUENCE [LARGE SCALE GENOMIC DNA]</scope>
    <source>
        <strain evidence="2 3">KM_D13</strain>
    </source>
</reference>
<sequence>MTVARDLEADLMICMEAEPSQQELQSLKYAAESSMLFVNKEWRDVITKAAGMLIFAREGWTHAIRRALEAEAEVDRLRNELNILQEQLEQSGRCWD</sequence>
<comment type="caution">
    <text evidence="2">The sequence shown here is derived from an EMBL/GenBank/DDBJ whole genome shotgun (WGS) entry which is preliminary data.</text>
</comment>
<name>A0ABV4V6M2_9BACL</name>
<proteinExistence type="predicted"/>
<keyword evidence="1" id="KW-0175">Coiled coil</keyword>
<evidence type="ECO:0000256" key="1">
    <source>
        <dbReference type="SAM" id="Coils"/>
    </source>
</evidence>
<feature type="coiled-coil region" evidence="1">
    <location>
        <begin position="67"/>
        <end position="94"/>
    </location>
</feature>
<dbReference type="RefSeq" id="WP_373955787.1">
    <property type="nucleotide sequence ID" value="NZ_JBHDLN010000016.1"/>
</dbReference>
<accession>A0ABV4V6M2</accession>
<gene>
    <name evidence="2" type="ORF">ACEU3E_26480</name>
</gene>
<keyword evidence="3" id="KW-1185">Reference proteome</keyword>
<evidence type="ECO:0000313" key="2">
    <source>
        <dbReference type="EMBL" id="MFB0845738.1"/>
    </source>
</evidence>
<organism evidence="2 3">
    <name type="scientific">Paenibacillus oleatilyticus</name>
    <dbReference type="NCBI Taxonomy" id="2594886"/>
    <lineage>
        <taxon>Bacteria</taxon>
        <taxon>Bacillati</taxon>
        <taxon>Bacillota</taxon>
        <taxon>Bacilli</taxon>
        <taxon>Bacillales</taxon>
        <taxon>Paenibacillaceae</taxon>
        <taxon>Paenibacillus</taxon>
    </lineage>
</organism>